<evidence type="ECO:0000313" key="2">
    <source>
        <dbReference type="Proteomes" id="UP000224460"/>
    </source>
</evidence>
<dbReference type="Proteomes" id="UP000224460">
    <property type="component" value="Unassembled WGS sequence"/>
</dbReference>
<evidence type="ECO:0000313" key="1">
    <source>
        <dbReference type="EMBL" id="PHV72340.1"/>
    </source>
</evidence>
<reference evidence="1" key="1">
    <citation type="submission" date="2017-10" db="EMBL/GenBank/DDBJ databases">
        <title>Genome sequence of cellulolytic Lachnospiraceae bacterium XHS1971 isolated from hotspring sediment.</title>
        <authorList>
            <person name="Vasudevan G."/>
            <person name="Joshi A.J."/>
            <person name="Hivarkar S."/>
            <person name="Lanjekar V.B."/>
            <person name="Dhakephalkar P.K."/>
            <person name="Dagar S."/>
        </authorList>
    </citation>
    <scope>NUCLEOTIDE SEQUENCE</scope>
    <source>
        <strain evidence="1">XHS1971</strain>
    </source>
</reference>
<dbReference type="EMBL" id="PEDL01000001">
    <property type="protein sequence ID" value="PHV72340.1"/>
    <property type="molecule type" value="Genomic_DNA"/>
</dbReference>
<name>A0AC61DHR7_9FIRM</name>
<gene>
    <name evidence="1" type="ORF">CS063_02360</name>
</gene>
<comment type="caution">
    <text evidence="1">The sequence shown here is derived from an EMBL/GenBank/DDBJ whole genome shotgun (WGS) entry which is preliminary data.</text>
</comment>
<accession>A0AC61DHR7</accession>
<proteinExistence type="predicted"/>
<protein>
    <submittedName>
        <fullName evidence="1">Uncharacterized protein</fullName>
    </submittedName>
</protein>
<organism evidence="1 2">
    <name type="scientific">Sporanaerobium hydrogeniformans</name>
    <dbReference type="NCBI Taxonomy" id="3072179"/>
    <lineage>
        <taxon>Bacteria</taxon>
        <taxon>Bacillati</taxon>
        <taxon>Bacillota</taxon>
        <taxon>Clostridia</taxon>
        <taxon>Lachnospirales</taxon>
        <taxon>Lachnospiraceae</taxon>
        <taxon>Sporanaerobium</taxon>
    </lineage>
</organism>
<keyword evidence="2" id="KW-1185">Reference proteome</keyword>
<sequence>MAKRIMGIELGNHTIKLLEVTKKAATLKVEKFALLEIPKEAMENGIITDREAICQMIREEKALQRFKAKKVVVVIQNNGTIIRHVVMDKKPEKLVRELLAIKPEEYLPIEQGHYQIDFKVVREWEEEGQTKMEVLLVAAPNSVILPMMDMIENLKLEPISMTIPSEALAKVFGMSNRMVHDTEEDVLILDIGGKSTTATIIASGQAVLTRMIEFGMEVINETINSSFIRLDASTMDQESKKEYDLYIEELIKPQIEYSIIAELERILQFYYSRFENRPIKKVYLIGGGTRIKGLRRYIKETLNIPTQVVKEFSTVIESPDIDFASSRVFFVNLLGALNSL</sequence>